<keyword evidence="3" id="KW-1185">Reference proteome</keyword>
<keyword evidence="1" id="KW-0732">Signal</keyword>
<organism evidence="2 3">
    <name type="scientific">Mytilus coruscus</name>
    <name type="common">Sea mussel</name>
    <dbReference type="NCBI Taxonomy" id="42192"/>
    <lineage>
        <taxon>Eukaryota</taxon>
        <taxon>Metazoa</taxon>
        <taxon>Spiralia</taxon>
        <taxon>Lophotrochozoa</taxon>
        <taxon>Mollusca</taxon>
        <taxon>Bivalvia</taxon>
        <taxon>Autobranchia</taxon>
        <taxon>Pteriomorphia</taxon>
        <taxon>Mytilida</taxon>
        <taxon>Mytiloidea</taxon>
        <taxon>Mytilidae</taxon>
        <taxon>Mytilinae</taxon>
        <taxon>Mytilus</taxon>
    </lineage>
</organism>
<gene>
    <name evidence="2" type="ORF">MCOR_25288</name>
</gene>
<accession>A0A6J8C1U0</accession>
<feature type="chain" id="PRO_5026886183" evidence="1">
    <location>
        <begin position="19"/>
        <end position="194"/>
    </location>
</feature>
<evidence type="ECO:0000313" key="2">
    <source>
        <dbReference type="EMBL" id="CAC5390173.1"/>
    </source>
</evidence>
<dbReference type="OrthoDB" id="565904at2759"/>
<evidence type="ECO:0000313" key="3">
    <source>
        <dbReference type="Proteomes" id="UP000507470"/>
    </source>
</evidence>
<feature type="signal peptide" evidence="1">
    <location>
        <begin position="1"/>
        <end position="18"/>
    </location>
</feature>
<dbReference type="SUPFAM" id="SSF50814">
    <property type="entry name" value="Lipocalins"/>
    <property type="match status" value="1"/>
</dbReference>
<dbReference type="InterPro" id="IPR012674">
    <property type="entry name" value="Calycin"/>
</dbReference>
<name>A0A6J8C1U0_MYTCO</name>
<evidence type="ECO:0000256" key="1">
    <source>
        <dbReference type="SAM" id="SignalP"/>
    </source>
</evidence>
<proteinExistence type="predicted"/>
<dbReference type="GO" id="GO:0006629">
    <property type="term" value="P:lipid metabolic process"/>
    <property type="evidence" value="ECO:0007669"/>
    <property type="project" value="TreeGrafter"/>
</dbReference>
<sequence>MFLFQLVSVLLYILSSSGQVTRPGGCPNVKTVSHVNWKKTEGRWYRISEFPERDPRLQNQTCISEIKEVNSDGTISVFASWLNTFTNQFFKDVFVGKIIPDPSNPGLSTFEGTLESTPQYLTSLMKMQYDNFHLLYACEDGGGQQTSLETALIFSRRAEPMKKSTLQKIYCLLRTNGVDPDNFIFVDHSNCLNL</sequence>
<dbReference type="Gene3D" id="2.40.128.20">
    <property type="match status" value="1"/>
</dbReference>
<reference evidence="2 3" key="1">
    <citation type="submission" date="2020-06" db="EMBL/GenBank/DDBJ databases">
        <authorList>
            <person name="Li R."/>
            <person name="Bekaert M."/>
        </authorList>
    </citation>
    <scope>NUCLEOTIDE SEQUENCE [LARGE SCALE GENOMIC DNA]</scope>
    <source>
        <strain evidence="3">wild</strain>
    </source>
</reference>
<dbReference type="PANTHER" id="PTHR10612">
    <property type="entry name" value="APOLIPOPROTEIN D"/>
    <property type="match status" value="1"/>
</dbReference>
<dbReference type="GO" id="GO:0005737">
    <property type="term" value="C:cytoplasm"/>
    <property type="evidence" value="ECO:0007669"/>
    <property type="project" value="TreeGrafter"/>
</dbReference>
<dbReference type="GO" id="GO:0008289">
    <property type="term" value="F:lipid binding"/>
    <property type="evidence" value="ECO:0007669"/>
    <property type="project" value="UniProtKB-KW"/>
</dbReference>
<dbReference type="PANTHER" id="PTHR10612:SF34">
    <property type="entry name" value="APOLIPOPROTEIN D"/>
    <property type="match status" value="1"/>
</dbReference>
<protein>
    <submittedName>
        <fullName evidence="2">Uncharacterized protein</fullName>
    </submittedName>
</protein>
<dbReference type="Proteomes" id="UP000507470">
    <property type="component" value="Unassembled WGS sequence"/>
</dbReference>
<dbReference type="EMBL" id="CACVKT020004466">
    <property type="protein sequence ID" value="CAC5390173.1"/>
    <property type="molecule type" value="Genomic_DNA"/>
</dbReference>
<dbReference type="AlphaFoldDB" id="A0A6J8C1U0"/>
<dbReference type="GO" id="GO:0000302">
    <property type="term" value="P:response to reactive oxygen species"/>
    <property type="evidence" value="ECO:0007669"/>
    <property type="project" value="TreeGrafter"/>
</dbReference>